<evidence type="ECO:0000313" key="3">
    <source>
        <dbReference type="Proteomes" id="UP000219338"/>
    </source>
</evidence>
<protein>
    <submittedName>
        <fullName evidence="2">Uncharacterized protein</fullName>
    </submittedName>
</protein>
<keyword evidence="1" id="KW-0812">Transmembrane</keyword>
<gene>
    <name evidence="2" type="ORF">ARMOST_04127</name>
</gene>
<dbReference type="Proteomes" id="UP000219338">
    <property type="component" value="Unassembled WGS sequence"/>
</dbReference>
<organism evidence="2 3">
    <name type="scientific">Armillaria ostoyae</name>
    <name type="common">Armillaria root rot fungus</name>
    <dbReference type="NCBI Taxonomy" id="47428"/>
    <lineage>
        <taxon>Eukaryota</taxon>
        <taxon>Fungi</taxon>
        <taxon>Dikarya</taxon>
        <taxon>Basidiomycota</taxon>
        <taxon>Agaricomycotina</taxon>
        <taxon>Agaricomycetes</taxon>
        <taxon>Agaricomycetidae</taxon>
        <taxon>Agaricales</taxon>
        <taxon>Marasmiineae</taxon>
        <taxon>Physalacriaceae</taxon>
        <taxon>Armillaria</taxon>
    </lineage>
</organism>
<accession>A0A284QWH9</accession>
<evidence type="ECO:0000313" key="2">
    <source>
        <dbReference type="EMBL" id="SJL00813.1"/>
    </source>
</evidence>
<reference evidence="3" key="1">
    <citation type="journal article" date="2017" name="Nat. Ecol. Evol.">
        <title>Genome expansion and lineage-specific genetic innovations in the forest pathogenic fungi Armillaria.</title>
        <authorList>
            <person name="Sipos G."/>
            <person name="Prasanna A.N."/>
            <person name="Walter M.C."/>
            <person name="O'Connor E."/>
            <person name="Balint B."/>
            <person name="Krizsan K."/>
            <person name="Kiss B."/>
            <person name="Hess J."/>
            <person name="Varga T."/>
            <person name="Slot J."/>
            <person name="Riley R."/>
            <person name="Boka B."/>
            <person name="Rigling D."/>
            <person name="Barry K."/>
            <person name="Lee J."/>
            <person name="Mihaltcheva S."/>
            <person name="LaButti K."/>
            <person name="Lipzen A."/>
            <person name="Waldron R."/>
            <person name="Moloney N.M."/>
            <person name="Sperisen C."/>
            <person name="Kredics L."/>
            <person name="Vagvoelgyi C."/>
            <person name="Patrignani A."/>
            <person name="Fitzpatrick D."/>
            <person name="Nagy I."/>
            <person name="Doyle S."/>
            <person name="Anderson J.B."/>
            <person name="Grigoriev I.V."/>
            <person name="Gueldener U."/>
            <person name="Muensterkoetter M."/>
            <person name="Nagy L.G."/>
        </authorList>
    </citation>
    <scope>NUCLEOTIDE SEQUENCE [LARGE SCALE GENOMIC DNA]</scope>
    <source>
        <strain evidence="3">C18/9</strain>
    </source>
</reference>
<keyword evidence="1" id="KW-1133">Transmembrane helix</keyword>
<keyword evidence="3" id="KW-1185">Reference proteome</keyword>
<name>A0A284QWH9_ARMOS</name>
<feature type="transmembrane region" description="Helical" evidence="1">
    <location>
        <begin position="45"/>
        <end position="62"/>
    </location>
</feature>
<dbReference type="AlphaFoldDB" id="A0A284QWH9"/>
<keyword evidence="1" id="KW-0472">Membrane</keyword>
<proteinExistence type="predicted"/>
<sequence>MTFTLPQCFDFRLARYDVLKVVPFLWNLGEVEGARAGAILGMVPPTYPMAFLVTMFVLLRYIDIRQVLSYWQHLRCLHHTSPEDLALTKLGLM</sequence>
<dbReference type="EMBL" id="FUEG01000002">
    <property type="protein sequence ID" value="SJL00813.1"/>
    <property type="molecule type" value="Genomic_DNA"/>
</dbReference>
<evidence type="ECO:0000256" key="1">
    <source>
        <dbReference type="SAM" id="Phobius"/>
    </source>
</evidence>